<accession>A0A0F9C2D0</accession>
<evidence type="ECO:0000313" key="1">
    <source>
        <dbReference type="EMBL" id="KKL20402.1"/>
    </source>
</evidence>
<reference evidence="1" key="1">
    <citation type="journal article" date="2015" name="Nature">
        <title>Complex archaea that bridge the gap between prokaryotes and eukaryotes.</title>
        <authorList>
            <person name="Spang A."/>
            <person name="Saw J.H."/>
            <person name="Jorgensen S.L."/>
            <person name="Zaremba-Niedzwiedzka K."/>
            <person name="Martijn J."/>
            <person name="Lind A.E."/>
            <person name="van Eijk R."/>
            <person name="Schleper C."/>
            <person name="Guy L."/>
            <person name="Ettema T.J."/>
        </authorList>
    </citation>
    <scope>NUCLEOTIDE SEQUENCE</scope>
</reference>
<proteinExistence type="predicted"/>
<organism evidence="1">
    <name type="scientific">marine sediment metagenome</name>
    <dbReference type="NCBI Taxonomy" id="412755"/>
    <lineage>
        <taxon>unclassified sequences</taxon>
        <taxon>metagenomes</taxon>
        <taxon>ecological metagenomes</taxon>
    </lineage>
</organism>
<dbReference type="EMBL" id="LAZR01038113">
    <property type="protein sequence ID" value="KKL20402.1"/>
    <property type="molecule type" value="Genomic_DNA"/>
</dbReference>
<evidence type="ECO:0008006" key="2">
    <source>
        <dbReference type="Google" id="ProtNLM"/>
    </source>
</evidence>
<sequence length="103" mass="11597">MSQPKQNGKLLSLEEAATALGYTVKGLRKIVDRSRARAHGARTRGPTIKFFQTTRGAPIRFRPEWIEEFIVDHTVDPDEGMAPQQRNGKKKPVSEIEAELLNL</sequence>
<gene>
    <name evidence="1" type="ORF">LCGC14_2455810</name>
</gene>
<name>A0A0F9C2D0_9ZZZZ</name>
<protein>
    <recommendedName>
        <fullName evidence="2">Helix-turn-helix domain-containing protein</fullName>
    </recommendedName>
</protein>
<comment type="caution">
    <text evidence="1">The sequence shown here is derived from an EMBL/GenBank/DDBJ whole genome shotgun (WGS) entry which is preliminary data.</text>
</comment>
<dbReference type="AlphaFoldDB" id="A0A0F9C2D0"/>